<dbReference type="InterPro" id="IPR026122">
    <property type="entry name" value="MOV-10/SDE3_DEXXQ/H-box"/>
</dbReference>
<comment type="catalytic activity">
    <reaction evidence="11">
        <text>ATP + H2O = ADP + phosphate + H(+)</text>
        <dbReference type="Rhea" id="RHEA:13065"/>
        <dbReference type="ChEBI" id="CHEBI:15377"/>
        <dbReference type="ChEBI" id="CHEBI:15378"/>
        <dbReference type="ChEBI" id="CHEBI:30616"/>
        <dbReference type="ChEBI" id="CHEBI:43474"/>
        <dbReference type="ChEBI" id="CHEBI:456216"/>
        <dbReference type="EC" id="3.6.4.12"/>
    </reaction>
    <physiologicalReaction direction="left-to-right" evidence="11">
        <dbReference type="Rhea" id="RHEA:13066"/>
    </physiologicalReaction>
</comment>
<dbReference type="InterPro" id="IPR047187">
    <property type="entry name" value="SF1_C_Upf1"/>
</dbReference>
<evidence type="ECO:0000256" key="13">
    <source>
        <dbReference type="SAM" id="MobiDB-lite"/>
    </source>
</evidence>
<comment type="subcellular location">
    <subcellularLocation>
        <location evidence="1">Cytoplasm</location>
    </subcellularLocation>
</comment>
<name>A0A4Y7T8L1_COPMI</name>
<keyword evidence="4" id="KW-0963">Cytoplasm</keyword>
<feature type="region of interest" description="Disordered" evidence="13">
    <location>
        <begin position="241"/>
        <end position="265"/>
    </location>
</feature>
<evidence type="ECO:0000256" key="2">
    <source>
        <dbReference type="ARBA" id="ARBA00005601"/>
    </source>
</evidence>
<keyword evidence="12" id="KW-0479">Metal-binding</keyword>
<keyword evidence="6 16" id="KW-0378">Hydrolase</keyword>
<dbReference type="Pfam" id="PF13087">
    <property type="entry name" value="AAA_12"/>
    <property type="match status" value="1"/>
</dbReference>
<evidence type="ECO:0000256" key="1">
    <source>
        <dbReference type="ARBA" id="ARBA00004496"/>
    </source>
</evidence>
<dbReference type="STRING" id="71717.A0A4Y7T8L1"/>
<evidence type="ECO:0000256" key="5">
    <source>
        <dbReference type="ARBA" id="ARBA00022741"/>
    </source>
</evidence>
<evidence type="ECO:0000256" key="3">
    <source>
        <dbReference type="ARBA" id="ARBA00012552"/>
    </source>
</evidence>
<evidence type="ECO:0000256" key="7">
    <source>
        <dbReference type="ARBA" id="ARBA00022806"/>
    </source>
</evidence>
<dbReference type="AlphaFoldDB" id="A0A4Y7T8L1"/>
<dbReference type="Proteomes" id="UP000298030">
    <property type="component" value="Unassembled WGS sequence"/>
</dbReference>
<dbReference type="GO" id="GO:0003678">
    <property type="term" value="F:DNA helicase activity"/>
    <property type="evidence" value="ECO:0007669"/>
    <property type="project" value="UniProtKB-EC"/>
</dbReference>
<dbReference type="InterPro" id="IPR041679">
    <property type="entry name" value="DNA2/NAM7-like_C"/>
</dbReference>
<gene>
    <name evidence="16" type="ORF">FA13DRAFT_1710799</name>
</gene>
<dbReference type="PANTHER" id="PTHR45418:SF1">
    <property type="entry name" value="CANCER_TESTIS ANTIGEN 55"/>
    <property type="match status" value="1"/>
</dbReference>
<dbReference type="PROSITE" id="PS51192">
    <property type="entry name" value="HELICASE_ATP_BIND_1"/>
    <property type="match status" value="1"/>
</dbReference>
<accession>A0A4Y7T8L1</accession>
<dbReference type="GO" id="GO:0032574">
    <property type="term" value="F:5'-3' RNA helicase activity"/>
    <property type="evidence" value="ECO:0007669"/>
    <property type="project" value="InterPro"/>
</dbReference>
<dbReference type="GO" id="GO:0005737">
    <property type="term" value="C:cytoplasm"/>
    <property type="evidence" value="ECO:0007669"/>
    <property type="project" value="UniProtKB-SubCell"/>
</dbReference>
<dbReference type="GO" id="GO:0016787">
    <property type="term" value="F:hydrolase activity"/>
    <property type="evidence" value="ECO:0007669"/>
    <property type="project" value="UniProtKB-KW"/>
</dbReference>
<evidence type="ECO:0000256" key="9">
    <source>
        <dbReference type="ARBA" id="ARBA00023158"/>
    </source>
</evidence>
<feature type="domain" description="C3H1-type" evidence="14">
    <location>
        <begin position="6"/>
        <end position="29"/>
    </location>
</feature>
<dbReference type="InterPro" id="IPR027417">
    <property type="entry name" value="P-loop_NTPase"/>
</dbReference>
<evidence type="ECO:0000256" key="6">
    <source>
        <dbReference type="ARBA" id="ARBA00022801"/>
    </source>
</evidence>
<dbReference type="PROSITE" id="PS50103">
    <property type="entry name" value="ZF_C3H1"/>
    <property type="match status" value="1"/>
</dbReference>
<feature type="zinc finger region" description="C3H1-type" evidence="12">
    <location>
        <begin position="6"/>
        <end position="29"/>
    </location>
</feature>
<keyword evidence="9" id="KW-0943">RNA-mediated gene silencing</keyword>
<feature type="domain" description="Helicase ATP-binding" evidence="15">
    <location>
        <begin position="489"/>
        <end position="657"/>
    </location>
</feature>
<dbReference type="GO" id="GO:0005524">
    <property type="term" value="F:ATP binding"/>
    <property type="evidence" value="ECO:0007669"/>
    <property type="project" value="UniProtKB-KW"/>
</dbReference>
<comment type="caution">
    <text evidence="16">The sequence shown here is derived from an EMBL/GenBank/DDBJ whole genome shotgun (WGS) entry which is preliminary data.</text>
</comment>
<sequence length="902" mass="99765">MPWPKVCPDILASGTCPYGSRCAYNHTVLSCEPCGFIGRSQYEFRQHVDSRQHRSRSTQTGRGRALTSYCPLCQENIPEHAWDKHLSWPRHRQKEAAAKHRSILDEAERNKNCVAIEGVTDLGFLDPMDVTDRWEGHTQTLAAKSGGAGGTVTLRRVELASRASSRPFNSGFTITSATLGPITPARPALVAFRFNERSIGRYEDRIEFTFEEVRHNIPEQFVITRTLQVIVGSRADHEALRPRAPYASSSQRRYEDGRSVLSESDAGVTPEIVPGIPPPSVEAVKYTLPLPRAEIPLKLLEILASFGVGMSLRQQIQASRAFLPGVLTTVTADLARYDMSDVTLSKFNNYYYLAIPGLAEKRPSVLVGDRILFQRQGGGSAGQWYEGHVHVVRQNEVGLCFHSSFASGGWSPSQRYNVRFKLSRIVLRRQHQALDSALFDSALDNDRLFFPTVNHIVEGGSMGTVPRAAFYNALIGSNPRQTEAVNEIVALTPGSVPFIVWGPPGTGKTVTVVEAILQVLRANPSTRILACAPSNSAADLIAERLAPILSPAELFRMRPRLKPSSPIASAFPELQQLQGYRVVVSTFVSSSMLNGVGMPRGHFHWVFVDEAGHATEPEACIPLKTLADQKTNVVLSGDPKQLGPIVRSAVARTLGLEKSFLERLMERDVYVVHPGRGRKCIVKLTQNFRSHPTILRFPNETFYGGDLVAFGPTSVTHAYLNSPFLPRVAAGKFPVVFHAVVKRTIDADIGVIAPYHAQCLKLRAGLRNLADAVKVGSVEEFQGQERKVIIISTVRSSKEFVTFDLRHTLGFVANPRRFNGGGRNSWPKALLIIVGNPHVLGLDPLWRGFLQYIYPKRRLDWVFGNPMGPERRRRFGGIWRASEEGGGDGYERLGEEGADVYG</sequence>
<dbReference type="SMART" id="SM00356">
    <property type="entry name" value="ZnF_C3H1"/>
    <property type="match status" value="1"/>
</dbReference>
<evidence type="ECO:0000256" key="12">
    <source>
        <dbReference type="PROSITE-ProRule" id="PRU00723"/>
    </source>
</evidence>
<dbReference type="CDD" id="cd18038">
    <property type="entry name" value="DEXXQc_Helz-like"/>
    <property type="match status" value="1"/>
</dbReference>
<dbReference type="InterPro" id="IPR014001">
    <property type="entry name" value="Helicase_ATP-bd"/>
</dbReference>
<keyword evidence="5" id="KW-0547">Nucleotide-binding</keyword>
<dbReference type="GO" id="GO:0031047">
    <property type="term" value="P:regulatory ncRNA-mediated gene silencing"/>
    <property type="evidence" value="ECO:0007669"/>
    <property type="project" value="UniProtKB-KW"/>
</dbReference>
<dbReference type="Gene3D" id="3.40.50.300">
    <property type="entry name" value="P-loop containing nucleotide triphosphate hydrolases"/>
    <property type="match status" value="2"/>
</dbReference>
<dbReference type="CDD" id="cd18808">
    <property type="entry name" value="SF1_C_Upf1"/>
    <property type="match status" value="1"/>
</dbReference>
<dbReference type="GO" id="GO:0008270">
    <property type="term" value="F:zinc ion binding"/>
    <property type="evidence" value="ECO:0007669"/>
    <property type="project" value="UniProtKB-KW"/>
</dbReference>
<dbReference type="InterPro" id="IPR041677">
    <property type="entry name" value="DNA2/NAM7_AAA_11"/>
</dbReference>
<proteinExistence type="inferred from homology"/>
<comment type="catalytic activity">
    <reaction evidence="10">
        <text>ATP + H2O = ADP + phosphate + H(+)</text>
        <dbReference type="Rhea" id="RHEA:13065"/>
        <dbReference type="ChEBI" id="CHEBI:15377"/>
        <dbReference type="ChEBI" id="CHEBI:15378"/>
        <dbReference type="ChEBI" id="CHEBI:30616"/>
        <dbReference type="ChEBI" id="CHEBI:43474"/>
        <dbReference type="ChEBI" id="CHEBI:456216"/>
        <dbReference type="EC" id="3.6.4.13"/>
    </reaction>
</comment>
<evidence type="ECO:0000256" key="10">
    <source>
        <dbReference type="ARBA" id="ARBA00047984"/>
    </source>
</evidence>
<keyword evidence="17" id="KW-1185">Reference proteome</keyword>
<evidence type="ECO:0000313" key="16">
    <source>
        <dbReference type="EMBL" id="TEB29942.1"/>
    </source>
</evidence>
<keyword evidence="12" id="KW-0863">Zinc-finger</keyword>
<keyword evidence="8" id="KW-0067">ATP-binding</keyword>
<organism evidence="16 17">
    <name type="scientific">Coprinellus micaceus</name>
    <name type="common">Glistening ink-cap mushroom</name>
    <name type="synonym">Coprinus micaceus</name>
    <dbReference type="NCBI Taxonomy" id="71717"/>
    <lineage>
        <taxon>Eukaryota</taxon>
        <taxon>Fungi</taxon>
        <taxon>Dikarya</taxon>
        <taxon>Basidiomycota</taxon>
        <taxon>Agaricomycotina</taxon>
        <taxon>Agaricomycetes</taxon>
        <taxon>Agaricomycetidae</taxon>
        <taxon>Agaricales</taxon>
        <taxon>Agaricineae</taxon>
        <taxon>Psathyrellaceae</taxon>
        <taxon>Coprinellus</taxon>
    </lineage>
</organism>
<dbReference type="SUPFAM" id="SSF52540">
    <property type="entry name" value="P-loop containing nucleoside triphosphate hydrolases"/>
    <property type="match status" value="1"/>
</dbReference>
<evidence type="ECO:0000256" key="4">
    <source>
        <dbReference type="ARBA" id="ARBA00022490"/>
    </source>
</evidence>
<comment type="similarity">
    <text evidence="2">Belongs to the DNA2/NAM7 helicase family. SDE3 subfamily.</text>
</comment>
<dbReference type="EC" id="3.6.4.13" evidence="3"/>
<dbReference type="Pfam" id="PF21634">
    <property type="entry name" value="MOV-10_beta-barrel"/>
    <property type="match status" value="1"/>
</dbReference>
<evidence type="ECO:0000259" key="14">
    <source>
        <dbReference type="PROSITE" id="PS50103"/>
    </source>
</evidence>
<keyword evidence="7" id="KW-0347">Helicase</keyword>
<evidence type="ECO:0000256" key="11">
    <source>
        <dbReference type="ARBA" id="ARBA00048432"/>
    </source>
</evidence>
<dbReference type="PANTHER" id="PTHR45418">
    <property type="entry name" value="CANCER/TESTIS ANTIGEN 55"/>
    <property type="match status" value="1"/>
</dbReference>
<evidence type="ECO:0000259" key="15">
    <source>
        <dbReference type="PROSITE" id="PS51192"/>
    </source>
</evidence>
<dbReference type="Pfam" id="PF13086">
    <property type="entry name" value="AAA_11"/>
    <property type="match status" value="2"/>
</dbReference>
<dbReference type="OrthoDB" id="6513042at2759"/>
<dbReference type="GO" id="GO:0003723">
    <property type="term" value="F:RNA binding"/>
    <property type="evidence" value="ECO:0007669"/>
    <property type="project" value="InterPro"/>
</dbReference>
<dbReference type="EMBL" id="QPFP01000025">
    <property type="protein sequence ID" value="TEB29942.1"/>
    <property type="molecule type" value="Genomic_DNA"/>
</dbReference>
<protein>
    <recommendedName>
        <fullName evidence="3">RNA helicase</fullName>
        <ecNumber evidence="3">3.6.4.13</ecNumber>
    </recommendedName>
</protein>
<reference evidence="16 17" key="1">
    <citation type="journal article" date="2019" name="Nat. Ecol. Evol.">
        <title>Megaphylogeny resolves global patterns of mushroom evolution.</title>
        <authorList>
            <person name="Varga T."/>
            <person name="Krizsan K."/>
            <person name="Foldi C."/>
            <person name="Dima B."/>
            <person name="Sanchez-Garcia M."/>
            <person name="Sanchez-Ramirez S."/>
            <person name="Szollosi G.J."/>
            <person name="Szarkandi J.G."/>
            <person name="Papp V."/>
            <person name="Albert L."/>
            <person name="Andreopoulos W."/>
            <person name="Angelini C."/>
            <person name="Antonin V."/>
            <person name="Barry K.W."/>
            <person name="Bougher N.L."/>
            <person name="Buchanan P."/>
            <person name="Buyck B."/>
            <person name="Bense V."/>
            <person name="Catcheside P."/>
            <person name="Chovatia M."/>
            <person name="Cooper J."/>
            <person name="Damon W."/>
            <person name="Desjardin D."/>
            <person name="Finy P."/>
            <person name="Geml J."/>
            <person name="Haridas S."/>
            <person name="Hughes K."/>
            <person name="Justo A."/>
            <person name="Karasinski D."/>
            <person name="Kautmanova I."/>
            <person name="Kiss B."/>
            <person name="Kocsube S."/>
            <person name="Kotiranta H."/>
            <person name="LaButti K.M."/>
            <person name="Lechner B.E."/>
            <person name="Liimatainen K."/>
            <person name="Lipzen A."/>
            <person name="Lukacs Z."/>
            <person name="Mihaltcheva S."/>
            <person name="Morgado L.N."/>
            <person name="Niskanen T."/>
            <person name="Noordeloos M.E."/>
            <person name="Ohm R.A."/>
            <person name="Ortiz-Santana B."/>
            <person name="Ovrebo C."/>
            <person name="Racz N."/>
            <person name="Riley R."/>
            <person name="Savchenko A."/>
            <person name="Shiryaev A."/>
            <person name="Soop K."/>
            <person name="Spirin V."/>
            <person name="Szebenyi C."/>
            <person name="Tomsovsky M."/>
            <person name="Tulloss R.E."/>
            <person name="Uehling J."/>
            <person name="Grigoriev I.V."/>
            <person name="Vagvolgyi C."/>
            <person name="Papp T."/>
            <person name="Martin F.M."/>
            <person name="Miettinen O."/>
            <person name="Hibbett D.S."/>
            <person name="Nagy L.G."/>
        </authorList>
    </citation>
    <scope>NUCLEOTIDE SEQUENCE [LARGE SCALE GENOMIC DNA]</scope>
    <source>
        <strain evidence="16 17">FP101781</strain>
    </source>
</reference>
<evidence type="ECO:0000256" key="8">
    <source>
        <dbReference type="ARBA" id="ARBA00022840"/>
    </source>
</evidence>
<evidence type="ECO:0000313" key="17">
    <source>
        <dbReference type="Proteomes" id="UP000298030"/>
    </source>
</evidence>
<keyword evidence="12" id="KW-0862">Zinc</keyword>
<dbReference type="InterPro" id="IPR000571">
    <property type="entry name" value="Znf_CCCH"/>
</dbReference>
<dbReference type="InterPro" id="IPR049080">
    <property type="entry name" value="MOV-10-like_beta-barrel"/>
</dbReference>